<evidence type="ECO:0000313" key="1">
    <source>
        <dbReference type="EMBL" id="CAM10373.1"/>
    </source>
</evidence>
<dbReference type="AlphaFoldDB" id="A1KU32"/>
<sequence>MYCLRLRRLVLIFVKMKQKRLKVQLKLLIDEKGLDIDAVFELIIRHAEYGA</sequence>
<gene>
    <name evidence="1" type="ordered locus">NMC1123</name>
</gene>
<dbReference type="KEGG" id="nmc:NMC1123"/>
<evidence type="ECO:0000313" key="2">
    <source>
        <dbReference type="Proteomes" id="UP000002286"/>
    </source>
</evidence>
<protein>
    <submittedName>
        <fullName evidence="1">Transposase</fullName>
    </submittedName>
</protein>
<reference evidence="1 2" key="1">
    <citation type="journal article" date="2007" name="PLoS Genet.">
        <title>Meningococcal genetic variation mechanisms viewed through comparative analysis of serogroup C strain FAM18.</title>
        <authorList>
            <person name="Bentley S.D."/>
            <person name="Vernikos G.S."/>
            <person name="Snyder L.A.S."/>
            <person name="Churcher C."/>
            <person name="Arrowsmith C."/>
            <person name="Chillingworth T."/>
            <person name="Cronin A."/>
            <person name="Davis P.H."/>
            <person name="Holroyd N.E."/>
            <person name="Jagels K."/>
            <person name="Maddison M."/>
            <person name="Moule S."/>
            <person name="Rabbinowitsch E."/>
            <person name="Sharp S."/>
            <person name="Unwin L."/>
            <person name="Whitehead S."/>
            <person name="Quail M.A."/>
            <person name="Achtman M."/>
            <person name="Barrell B."/>
            <person name="Saunders N.J."/>
            <person name="Parkhill J."/>
        </authorList>
    </citation>
    <scope>NUCLEOTIDE SEQUENCE [LARGE SCALE GENOMIC DNA]</scope>
    <source>
        <strain evidence="2">ATCC 700532 / DSM 15464 / FAM18</strain>
    </source>
</reference>
<name>A1KU32_NEIMF</name>
<proteinExistence type="predicted"/>
<organism evidence="1 2">
    <name type="scientific">Neisseria meningitidis serogroup C / serotype 2a (strain ATCC 700532 / DSM 15464 / FAM18)</name>
    <dbReference type="NCBI Taxonomy" id="272831"/>
    <lineage>
        <taxon>Bacteria</taxon>
        <taxon>Pseudomonadati</taxon>
        <taxon>Pseudomonadota</taxon>
        <taxon>Betaproteobacteria</taxon>
        <taxon>Neisseriales</taxon>
        <taxon>Neisseriaceae</taxon>
        <taxon>Neisseria</taxon>
    </lineage>
</organism>
<dbReference type="EMBL" id="AM421808">
    <property type="protein sequence ID" value="CAM10373.1"/>
    <property type="molecule type" value="Genomic_DNA"/>
</dbReference>
<dbReference type="HOGENOM" id="CLU_3101294_0_0_4"/>
<accession>A1KU32</accession>
<dbReference type="Proteomes" id="UP000002286">
    <property type="component" value="Chromosome"/>
</dbReference>